<feature type="transmembrane region" description="Helical" evidence="2">
    <location>
        <begin position="6"/>
        <end position="27"/>
    </location>
</feature>
<dbReference type="AlphaFoldDB" id="A0A9W6UTF8"/>
<dbReference type="Proteomes" id="UP001165143">
    <property type="component" value="Unassembled WGS sequence"/>
</dbReference>
<gene>
    <name evidence="3" type="ORF">Kpho01_76180</name>
</gene>
<evidence type="ECO:0000256" key="2">
    <source>
        <dbReference type="SAM" id="Phobius"/>
    </source>
</evidence>
<keyword evidence="2" id="KW-0812">Transmembrane</keyword>
<accession>A0A9W6UTF8</accession>
<dbReference type="EMBL" id="BSRX01000103">
    <property type="protein sequence ID" value="GLW59608.1"/>
    <property type="molecule type" value="Genomic_DNA"/>
</dbReference>
<evidence type="ECO:0000313" key="3">
    <source>
        <dbReference type="EMBL" id="GLW59608.1"/>
    </source>
</evidence>
<name>A0A9W6UTF8_9ACTN</name>
<reference evidence="3" key="1">
    <citation type="submission" date="2023-02" db="EMBL/GenBank/DDBJ databases">
        <title>Kitasatospora phosalacinea NBRC 14362.</title>
        <authorList>
            <person name="Ichikawa N."/>
            <person name="Sato H."/>
            <person name="Tonouchi N."/>
        </authorList>
    </citation>
    <scope>NUCLEOTIDE SEQUENCE</scope>
    <source>
        <strain evidence="3">NBRC 14362</strain>
    </source>
</reference>
<evidence type="ECO:0000313" key="4">
    <source>
        <dbReference type="Proteomes" id="UP001165143"/>
    </source>
</evidence>
<keyword evidence="2" id="KW-0472">Membrane</keyword>
<proteinExistence type="predicted"/>
<feature type="region of interest" description="Disordered" evidence="1">
    <location>
        <begin position="201"/>
        <end position="225"/>
    </location>
</feature>
<evidence type="ECO:0000256" key="1">
    <source>
        <dbReference type="SAM" id="MobiDB-lite"/>
    </source>
</evidence>
<keyword evidence="2" id="KW-1133">Transmembrane helix</keyword>
<comment type="caution">
    <text evidence="3">The sequence shown here is derived from an EMBL/GenBank/DDBJ whole genome shotgun (WGS) entry which is preliminary data.</text>
</comment>
<sequence>MRGRPWLVRITVIVSGLCGAAVLLLAIPDKALAWAVAGGAAAAAALGQRAPELIGEAIKGRSRTHELETADPFTTDVRLRNIDYVTFTDGSQTEDVPASGHTVQLIVTGALPEAVLLTDLRVEVIAWSPRFGALSRHAAEVPRRRFEALLDARPPQVKALDSSDFPYAIASQESEAFDIKITTEAGDVQWVLWLDWQSGKRSGSARVDLGGHPFRTAARDSRQAG</sequence>
<protein>
    <submittedName>
        <fullName evidence="3">Uncharacterized protein</fullName>
    </submittedName>
</protein>
<organism evidence="3 4">
    <name type="scientific">Kitasatospora phosalacinea</name>
    <dbReference type="NCBI Taxonomy" id="2065"/>
    <lineage>
        <taxon>Bacteria</taxon>
        <taxon>Bacillati</taxon>
        <taxon>Actinomycetota</taxon>
        <taxon>Actinomycetes</taxon>
        <taxon>Kitasatosporales</taxon>
        <taxon>Streptomycetaceae</taxon>
        <taxon>Kitasatospora</taxon>
    </lineage>
</organism>